<dbReference type="eggNOG" id="KOG1205">
    <property type="taxonomic scope" value="Eukaryota"/>
</dbReference>
<accession>U4KZ01</accession>
<sequence>MHSHRSGTIAILSSIGAYSATPNCTLYCATKSVLSILSLGLSREVSSLGIKVISIEPGYFRTNFLAGGHRVQAQKRIGDYDGEARVRFDEVDGKQKGDVEKGAKVVVKMLTGTGRAEGKQMPKRLVLGSDCVGAAEGCLEEQRRELEEWREVSLSMDHEDV</sequence>
<dbReference type="OrthoDB" id="1274115at2759"/>
<gene>
    <name evidence="3" type="ORF">PCON_06830</name>
</gene>
<evidence type="ECO:0000256" key="2">
    <source>
        <dbReference type="ARBA" id="ARBA00023002"/>
    </source>
</evidence>
<keyword evidence="4" id="KW-1185">Reference proteome</keyword>
<dbReference type="InterPro" id="IPR051911">
    <property type="entry name" value="SDR_oxidoreductase"/>
</dbReference>
<evidence type="ECO:0000313" key="4">
    <source>
        <dbReference type="Proteomes" id="UP000018144"/>
    </source>
</evidence>
<dbReference type="PANTHER" id="PTHR43976:SF16">
    <property type="entry name" value="SHORT-CHAIN DEHYDROGENASE_REDUCTASE FAMILY PROTEIN"/>
    <property type="match status" value="1"/>
</dbReference>
<keyword evidence="2" id="KW-0560">Oxidoreductase</keyword>
<dbReference type="PRINTS" id="PR00081">
    <property type="entry name" value="GDHRDH"/>
</dbReference>
<dbReference type="OMA" id="HDFMANE"/>
<dbReference type="GO" id="GO:0016491">
    <property type="term" value="F:oxidoreductase activity"/>
    <property type="evidence" value="ECO:0007669"/>
    <property type="project" value="UniProtKB-KW"/>
</dbReference>
<dbReference type="AlphaFoldDB" id="U4KZ01"/>
<dbReference type="STRING" id="1076935.U4KZ01"/>
<comment type="similarity">
    <text evidence="1">Belongs to the short-chain dehydrogenases/reductases (SDR) family.</text>
</comment>
<dbReference type="Proteomes" id="UP000018144">
    <property type="component" value="Unassembled WGS sequence"/>
</dbReference>
<dbReference type="PANTHER" id="PTHR43976">
    <property type="entry name" value="SHORT CHAIN DEHYDROGENASE"/>
    <property type="match status" value="1"/>
</dbReference>
<dbReference type="Pfam" id="PF00106">
    <property type="entry name" value="adh_short"/>
    <property type="match status" value="1"/>
</dbReference>
<dbReference type="InterPro" id="IPR036291">
    <property type="entry name" value="NAD(P)-bd_dom_sf"/>
</dbReference>
<organism evidence="3 4">
    <name type="scientific">Pyronema omphalodes (strain CBS 100304)</name>
    <name type="common">Pyronema confluens</name>
    <dbReference type="NCBI Taxonomy" id="1076935"/>
    <lineage>
        <taxon>Eukaryota</taxon>
        <taxon>Fungi</taxon>
        <taxon>Dikarya</taxon>
        <taxon>Ascomycota</taxon>
        <taxon>Pezizomycotina</taxon>
        <taxon>Pezizomycetes</taxon>
        <taxon>Pezizales</taxon>
        <taxon>Pyronemataceae</taxon>
        <taxon>Pyronema</taxon>
    </lineage>
</organism>
<reference evidence="3 4" key="1">
    <citation type="journal article" date="2013" name="PLoS Genet.">
        <title>The genome and development-dependent transcriptomes of Pyronema confluens: a window into fungal evolution.</title>
        <authorList>
            <person name="Traeger S."/>
            <person name="Altegoer F."/>
            <person name="Freitag M."/>
            <person name="Gabaldon T."/>
            <person name="Kempken F."/>
            <person name="Kumar A."/>
            <person name="Marcet-Houben M."/>
            <person name="Poggeler S."/>
            <person name="Stajich J.E."/>
            <person name="Nowrousian M."/>
        </authorList>
    </citation>
    <scope>NUCLEOTIDE SEQUENCE [LARGE SCALE GENOMIC DNA]</scope>
    <source>
        <strain evidence="4">CBS 100304</strain>
        <tissue evidence="3">Vegetative mycelium</tissue>
    </source>
</reference>
<dbReference type="EMBL" id="HF935345">
    <property type="protein sequence ID" value="CCX07241.1"/>
    <property type="molecule type" value="Genomic_DNA"/>
</dbReference>
<dbReference type="SUPFAM" id="SSF51735">
    <property type="entry name" value="NAD(P)-binding Rossmann-fold domains"/>
    <property type="match status" value="1"/>
</dbReference>
<evidence type="ECO:0000256" key="1">
    <source>
        <dbReference type="ARBA" id="ARBA00006484"/>
    </source>
</evidence>
<evidence type="ECO:0000313" key="3">
    <source>
        <dbReference type="EMBL" id="CCX07241.1"/>
    </source>
</evidence>
<name>U4KZ01_PYROM</name>
<dbReference type="Gene3D" id="3.40.50.720">
    <property type="entry name" value="NAD(P)-binding Rossmann-like Domain"/>
    <property type="match status" value="1"/>
</dbReference>
<protein>
    <submittedName>
        <fullName evidence="3">Similar to Uncharacterized oxidoreductase SACOL2488 acc. no. Q5HD73</fullName>
    </submittedName>
</protein>
<proteinExistence type="inferred from homology"/>
<dbReference type="InterPro" id="IPR002347">
    <property type="entry name" value="SDR_fam"/>
</dbReference>